<keyword evidence="2" id="KW-1185">Reference proteome</keyword>
<reference evidence="1 2" key="1">
    <citation type="submission" date="2024-02" db="EMBL/GenBank/DDBJ databases">
        <title>Chromosome-scale genome assembly of the rough periwinkle Littorina saxatilis.</title>
        <authorList>
            <person name="De Jode A."/>
            <person name="Faria R."/>
            <person name="Formenti G."/>
            <person name="Sims Y."/>
            <person name="Smith T.P."/>
            <person name="Tracey A."/>
            <person name="Wood J.M.D."/>
            <person name="Zagrodzka Z.B."/>
            <person name="Johannesson K."/>
            <person name="Butlin R.K."/>
            <person name="Leder E.H."/>
        </authorList>
    </citation>
    <scope>NUCLEOTIDE SEQUENCE [LARGE SCALE GENOMIC DNA]</scope>
    <source>
        <strain evidence="1">Snail1</strain>
        <tissue evidence="1">Muscle</tissue>
    </source>
</reference>
<evidence type="ECO:0000313" key="1">
    <source>
        <dbReference type="EMBL" id="KAK7109737.1"/>
    </source>
</evidence>
<comment type="caution">
    <text evidence="1">The sequence shown here is derived from an EMBL/GenBank/DDBJ whole genome shotgun (WGS) entry which is preliminary data.</text>
</comment>
<dbReference type="AlphaFoldDB" id="A0AAN9BQC5"/>
<sequence>MPNSWAEAERTAQKRVDRVRWRNVVNGMLRWGQRAYLTHAFAAFWKAAGEIDLSEPGAVLMSSIRDRFFKFKICDMAFSGV</sequence>
<accession>A0AAN9BQC5</accession>
<protein>
    <submittedName>
        <fullName evidence="1">Uncharacterized protein</fullName>
    </submittedName>
</protein>
<dbReference type="EMBL" id="JBAMIC010000003">
    <property type="protein sequence ID" value="KAK7109737.1"/>
    <property type="molecule type" value="Genomic_DNA"/>
</dbReference>
<evidence type="ECO:0000313" key="2">
    <source>
        <dbReference type="Proteomes" id="UP001374579"/>
    </source>
</evidence>
<organism evidence="1 2">
    <name type="scientific">Littorina saxatilis</name>
    <dbReference type="NCBI Taxonomy" id="31220"/>
    <lineage>
        <taxon>Eukaryota</taxon>
        <taxon>Metazoa</taxon>
        <taxon>Spiralia</taxon>
        <taxon>Lophotrochozoa</taxon>
        <taxon>Mollusca</taxon>
        <taxon>Gastropoda</taxon>
        <taxon>Caenogastropoda</taxon>
        <taxon>Littorinimorpha</taxon>
        <taxon>Littorinoidea</taxon>
        <taxon>Littorinidae</taxon>
        <taxon>Littorina</taxon>
    </lineage>
</organism>
<proteinExistence type="predicted"/>
<gene>
    <name evidence="1" type="ORF">V1264_013726</name>
</gene>
<name>A0AAN9BQC5_9CAEN</name>
<dbReference type="Proteomes" id="UP001374579">
    <property type="component" value="Unassembled WGS sequence"/>
</dbReference>